<sequence length="169" mass="19836">MLLVVNDSVSPDLIKYLESENNSFVDQVDRYLQSFLQFLLISILTTFLLVLTVWGLSRVAKYWKADLVKSNELQHSLLVETKIGMRNVESKANRIVKGSVVYFRRNQVVLKVPTKGWWQLWTQIEVQREIKARISTPEFKEWLTTHYGGYRFGDLIAHDKYYELIGEAY</sequence>
<accession>A0A9X3W496</accession>
<proteinExistence type="predicted"/>
<dbReference type="Proteomes" id="UP001141981">
    <property type="component" value="Unassembled WGS sequence"/>
</dbReference>
<dbReference type="EMBL" id="JAOTGY010000002">
    <property type="protein sequence ID" value="MDB6257311.1"/>
    <property type="molecule type" value="Genomic_DNA"/>
</dbReference>
<protein>
    <submittedName>
        <fullName evidence="2">Uncharacterized protein</fullName>
    </submittedName>
</protein>
<reference evidence="2" key="2">
    <citation type="submission" date="2022-10" db="EMBL/GenBank/DDBJ databases">
        <authorList>
            <person name="Kostovova I."/>
            <person name="Moravkova M."/>
            <person name="Pechar R."/>
        </authorList>
    </citation>
    <scope>NUCLEOTIDE SEQUENCE</scope>
    <source>
        <strain evidence="2">M490A</strain>
    </source>
</reference>
<evidence type="ECO:0000256" key="1">
    <source>
        <dbReference type="SAM" id="Phobius"/>
    </source>
</evidence>
<keyword evidence="1" id="KW-0472">Membrane</keyword>
<comment type="caution">
    <text evidence="2">The sequence shown here is derived from an EMBL/GenBank/DDBJ whole genome shotgun (WGS) entry which is preliminary data.</text>
</comment>
<evidence type="ECO:0000313" key="3">
    <source>
        <dbReference type="Proteomes" id="UP001141981"/>
    </source>
</evidence>
<dbReference type="AlphaFoldDB" id="A0A9X3W496"/>
<organism evidence="2 3">
    <name type="scientific">Lactobacillus amylovorus</name>
    <dbReference type="NCBI Taxonomy" id="1604"/>
    <lineage>
        <taxon>Bacteria</taxon>
        <taxon>Bacillati</taxon>
        <taxon>Bacillota</taxon>
        <taxon>Bacilli</taxon>
        <taxon>Lactobacillales</taxon>
        <taxon>Lactobacillaceae</taxon>
        <taxon>Lactobacillus</taxon>
    </lineage>
</organism>
<evidence type="ECO:0000313" key="2">
    <source>
        <dbReference type="EMBL" id="MDB6257311.1"/>
    </source>
</evidence>
<name>A0A9X3W496_LACAM</name>
<feature type="transmembrane region" description="Helical" evidence="1">
    <location>
        <begin position="35"/>
        <end position="56"/>
    </location>
</feature>
<keyword evidence="1" id="KW-0812">Transmembrane</keyword>
<gene>
    <name evidence="2" type="ORF">ODU72_01235</name>
</gene>
<keyword evidence="1" id="KW-1133">Transmembrane helix</keyword>
<reference evidence="2" key="1">
    <citation type="journal article" date="2022" name="Microorganisms">
        <title>Antibiotic Susceptibility, Resistance Gene Determinants and Corresponding Genomic Regions in Lactobacillus amylovorus Isolates Derived from Wild Boars and Domestic Pigs.</title>
        <authorList>
            <person name="Moravkova M."/>
            <person name="Kostovova I."/>
            <person name="Kavanova K."/>
            <person name="Pechar R."/>
            <person name="Stanek S."/>
            <person name="Brychta A."/>
            <person name="Zeman M."/>
            <person name="Kubasova T."/>
        </authorList>
    </citation>
    <scope>NUCLEOTIDE SEQUENCE</scope>
    <source>
        <strain evidence="2">M490A</strain>
    </source>
</reference>
<dbReference type="RefSeq" id="WP_271864441.1">
    <property type="nucleotide sequence ID" value="NZ_JAOTGR010000006.1"/>
</dbReference>